<protein>
    <submittedName>
        <fullName evidence="1">Uncharacterized protein</fullName>
    </submittedName>
</protein>
<organism evidence="1 2">
    <name type="scientific">Centaurea solstitialis</name>
    <name type="common">yellow star-thistle</name>
    <dbReference type="NCBI Taxonomy" id="347529"/>
    <lineage>
        <taxon>Eukaryota</taxon>
        <taxon>Viridiplantae</taxon>
        <taxon>Streptophyta</taxon>
        <taxon>Embryophyta</taxon>
        <taxon>Tracheophyta</taxon>
        <taxon>Spermatophyta</taxon>
        <taxon>Magnoliopsida</taxon>
        <taxon>eudicotyledons</taxon>
        <taxon>Gunneridae</taxon>
        <taxon>Pentapetalae</taxon>
        <taxon>asterids</taxon>
        <taxon>campanulids</taxon>
        <taxon>Asterales</taxon>
        <taxon>Asteraceae</taxon>
        <taxon>Carduoideae</taxon>
        <taxon>Cardueae</taxon>
        <taxon>Centaureinae</taxon>
        <taxon>Centaurea</taxon>
    </lineage>
</organism>
<comment type="caution">
    <text evidence="1">The sequence shown here is derived from an EMBL/GenBank/DDBJ whole genome shotgun (WGS) entry which is preliminary data.</text>
</comment>
<proteinExistence type="predicted"/>
<dbReference type="Proteomes" id="UP001172457">
    <property type="component" value="Chromosome 7"/>
</dbReference>
<evidence type="ECO:0000313" key="2">
    <source>
        <dbReference type="Proteomes" id="UP001172457"/>
    </source>
</evidence>
<dbReference type="AlphaFoldDB" id="A0AA38SWZ4"/>
<reference evidence="1" key="1">
    <citation type="submission" date="2023-03" db="EMBL/GenBank/DDBJ databases">
        <title>Chromosome-scale reference genome and RAD-based genetic map of yellow starthistle (Centaurea solstitialis) reveal putative structural variation and QTLs associated with invader traits.</title>
        <authorList>
            <person name="Reatini B."/>
            <person name="Cang F.A."/>
            <person name="Jiang Q."/>
            <person name="Mckibben M.T.W."/>
            <person name="Barker M.S."/>
            <person name="Rieseberg L.H."/>
            <person name="Dlugosch K.M."/>
        </authorList>
    </citation>
    <scope>NUCLEOTIDE SEQUENCE</scope>
    <source>
        <strain evidence="1">CAN-66</strain>
        <tissue evidence="1">Leaf</tissue>
    </source>
</reference>
<gene>
    <name evidence="1" type="ORF">OSB04_027238</name>
</gene>
<accession>A0AA38SWZ4</accession>
<dbReference type="EMBL" id="JARYMX010000007">
    <property type="protein sequence ID" value="KAJ9540732.1"/>
    <property type="molecule type" value="Genomic_DNA"/>
</dbReference>
<name>A0AA38SWZ4_9ASTR</name>
<keyword evidence="2" id="KW-1185">Reference proteome</keyword>
<sequence length="120" mass="13382">MIMAVSTPKPHFQTQLNEKHQRQKISAAGSNSTTISSIQKINCKYVTKLNGNGSHSYYYNERGNERGNERESNTFVSTMREAQPYFGAHRGCVFVVVVCATLIDGPNFDAILKVIISLLL</sequence>
<evidence type="ECO:0000313" key="1">
    <source>
        <dbReference type="EMBL" id="KAJ9540732.1"/>
    </source>
</evidence>